<name>A0ABW3EJI6_9ACTN</name>
<keyword evidence="3" id="KW-1185">Reference proteome</keyword>
<organism evidence="2 3">
    <name type="scientific">Actinomadura sediminis</name>
    <dbReference type="NCBI Taxonomy" id="1038904"/>
    <lineage>
        <taxon>Bacteria</taxon>
        <taxon>Bacillati</taxon>
        <taxon>Actinomycetota</taxon>
        <taxon>Actinomycetes</taxon>
        <taxon>Streptosporangiales</taxon>
        <taxon>Thermomonosporaceae</taxon>
        <taxon>Actinomadura</taxon>
    </lineage>
</organism>
<accession>A0ABW3EJI6</accession>
<protein>
    <submittedName>
        <fullName evidence="2">Acg family FMN-binding oxidoreductase</fullName>
    </submittedName>
</protein>
<dbReference type="SUPFAM" id="SSF55469">
    <property type="entry name" value="FMN-dependent nitroreductase-like"/>
    <property type="match status" value="1"/>
</dbReference>
<dbReference type="EMBL" id="JBHTJA010000002">
    <property type="protein sequence ID" value="MFD0899146.1"/>
    <property type="molecule type" value="Genomic_DNA"/>
</dbReference>
<comment type="caution">
    <text evidence="2">The sequence shown here is derived from an EMBL/GenBank/DDBJ whole genome shotgun (WGS) entry which is preliminary data.</text>
</comment>
<dbReference type="PANTHER" id="PTHR23026">
    <property type="entry name" value="NADPH NITROREDUCTASE"/>
    <property type="match status" value="1"/>
</dbReference>
<feature type="compositionally biased region" description="Basic and acidic residues" evidence="1">
    <location>
        <begin position="10"/>
        <end position="22"/>
    </location>
</feature>
<dbReference type="InterPro" id="IPR050627">
    <property type="entry name" value="Nitroreductase/BluB"/>
</dbReference>
<feature type="region of interest" description="Disordered" evidence="1">
    <location>
        <begin position="339"/>
        <end position="373"/>
    </location>
</feature>
<dbReference type="InterPro" id="IPR000415">
    <property type="entry name" value="Nitroreductase-like"/>
</dbReference>
<sequence>MIGATRSAAKSRDARARPPEREGPDLAARFVVRAAILAPSVHNTQPWRFVDRPGGLELWADRARLLPIADPAGREMVISCGAALFNARLAVRSLGFTPLVRLVPDPAYPDLLARIGWGSGTAPRPYEDLLYRTIPRRHTYRGAFLTTPLPPMLTTVLAGIARHEGAGLRVVSDLAQLRRLAEHVEVAEAAQRRDPRIAGELLAWVASPTGERRDGLSPGSYPIQPDGLAFAARDFAAATRWGRSRQGRQSTDPDAAQGADPAAVGTVAVLVTRGDRRLDWLLAGQALQHVLLHAETAGVSAAFYTQPLELPYLRAAMHRDLRGHAQMLLRLGRPARRLRSRRRPVTDVLSGERNPSAEPGPGIPSSLRGGAGS</sequence>
<reference evidence="3" key="1">
    <citation type="journal article" date="2019" name="Int. J. Syst. Evol. Microbiol.">
        <title>The Global Catalogue of Microorganisms (GCM) 10K type strain sequencing project: providing services to taxonomists for standard genome sequencing and annotation.</title>
        <authorList>
            <consortium name="The Broad Institute Genomics Platform"/>
            <consortium name="The Broad Institute Genome Sequencing Center for Infectious Disease"/>
            <person name="Wu L."/>
            <person name="Ma J."/>
        </authorList>
    </citation>
    <scope>NUCLEOTIDE SEQUENCE [LARGE SCALE GENOMIC DNA]</scope>
    <source>
        <strain evidence="3">JCM 31202</strain>
    </source>
</reference>
<dbReference type="Gene3D" id="3.40.109.10">
    <property type="entry name" value="NADH Oxidase"/>
    <property type="match status" value="1"/>
</dbReference>
<evidence type="ECO:0000313" key="2">
    <source>
        <dbReference type="EMBL" id="MFD0899146.1"/>
    </source>
</evidence>
<dbReference type="PANTHER" id="PTHR23026:SF123">
    <property type="entry name" value="NAD(P)H NITROREDUCTASE RV3131-RELATED"/>
    <property type="match status" value="1"/>
</dbReference>
<proteinExistence type="predicted"/>
<dbReference type="NCBIfam" id="NF047509">
    <property type="entry name" value="Rv3131_FMN_oxido"/>
    <property type="match status" value="1"/>
</dbReference>
<gene>
    <name evidence="2" type="ORF">ACFQ11_01920</name>
</gene>
<evidence type="ECO:0000256" key="1">
    <source>
        <dbReference type="SAM" id="MobiDB-lite"/>
    </source>
</evidence>
<feature type="region of interest" description="Disordered" evidence="1">
    <location>
        <begin position="1"/>
        <end position="22"/>
    </location>
</feature>
<dbReference type="RefSeq" id="WP_378295966.1">
    <property type="nucleotide sequence ID" value="NZ_JBHTJA010000002.1"/>
</dbReference>
<feature type="region of interest" description="Disordered" evidence="1">
    <location>
        <begin position="241"/>
        <end position="260"/>
    </location>
</feature>
<dbReference type="Proteomes" id="UP001596972">
    <property type="component" value="Unassembled WGS sequence"/>
</dbReference>
<evidence type="ECO:0000313" key="3">
    <source>
        <dbReference type="Proteomes" id="UP001596972"/>
    </source>
</evidence>